<dbReference type="Proteomes" id="UP001165780">
    <property type="component" value="Unplaced"/>
</dbReference>
<accession>A0A9W2UU42</accession>
<feature type="compositionally biased region" description="Pro residues" evidence="1">
    <location>
        <begin position="427"/>
        <end position="437"/>
    </location>
</feature>
<dbReference type="RefSeq" id="XP_053750028.1">
    <property type="nucleotide sequence ID" value="XM_053894053.1"/>
</dbReference>
<dbReference type="RefSeq" id="XP_053750026.1">
    <property type="nucleotide sequence ID" value="XM_053894051.1"/>
</dbReference>
<feature type="compositionally biased region" description="Pro residues" evidence="1">
    <location>
        <begin position="331"/>
        <end position="351"/>
    </location>
</feature>
<feature type="compositionally biased region" description="Pro residues" evidence="1">
    <location>
        <begin position="361"/>
        <end position="395"/>
    </location>
</feature>
<evidence type="ECO:0000313" key="6">
    <source>
        <dbReference type="RefSeq" id="XP_053750028.1"/>
    </source>
</evidence>
<reference evidence="4 5" key="1">
    <citation type="submission" date="2025-04" db="UniProtKB">
        <authorList>
            <consortium name="RefSeq"/>
        </authorList>
    </citation>
    <scope>IDENTIFICATION</scope>
    <source>
        <tissue evidence="4 5">Whole blood</tissue>
    </source>
</reference>
<dbReference type="GeneID" id="109278262"/>
<name>A0A9W2UU42_PANPR</name>
<feature type="compositionally biased region" description="Pro residues" evidence="1">
    <location>
        <begin position="1085"/>
        <end position="1104"/>
    </location>
</feature>
<protein>
    <submittedName>
        <fullName evidence="4 5">Uncharacterized protein C16orf96 homolog isoform X1</fullName>
    </submittedName>
</protein>
<feature type="region of interest" description="Disordered" evidence="1">
    <location>
        <begin position="325"/>
        <end position="474"/>
    </location>
</feature>
<feature type="compositionally biased region" description="Polar residues" evidence="1">
    <location>
        <begin position="448"/>
        <end position="460"/>
    </location>
</feature>
<feature type="region of interest" description="Disordered" evidence="1">
    <location>
        <begin position="1077"/>
        <end position="1140"/>
    </location>
</feature>
<dbReference type="InterPro" id="IPR032013">
    <property type="entry name" value="DUF4795"/>
</dbReference>
<dbReference type="RefSeq" id="XP_053750029.1">
    <property type="nucleotide sequence ID" value="XM_053894054.1"/>
</dbReference>
<dbReference type="CTD" id="109313456"/>
<evidence type="ECO:0000256" key="1">
    <source>
        <dbReference type="SAM" id="MobiDB-lite"/>
    </source>
</evidence>
<organism evidence="3 4">
    <name type="scientific">Panthera pardus</name>
    <name type="common">Leopard</name>
    <name type="synonym">Felis pardus</name>
    <dbReference type="NCBI Taxonomy" id="9691"/>
    <lineage>
        <taxon>Eukaryota</taxon>
        <taxon>Metazoa</taxon>
        <taxon>Chordata</taxon>
        <taxon>Craniata</taxon>
        <taxon>Vertebrata</taxon>
        <taxon>Euteleostomi</taxon>
        <taxon>Mammalia</taxon>
        <taxon>Eutheria</taxon>
        <taxon>Laurasiatheria</taxon>
        <taxon>Carnivora</taxon>
        <taxon>Feliformia</taxon>
        <taxon>Felidae</taxon>
        <taxon>Pantherinae</taxon>
        <taxon>Panthera</taxon>
    </lineage>
</organism>
<evidence type="ECO:0000313" key="3">
    <source>
        <dbReference type="Proteomes" id="UP001165780"/>
    </source>
</evidence>
<sequence>MDTQKPSPASPPCRMSFSLTFSELVNIAIPQCGVVNFKALHLLLQGILEHIHLAELKKVLSGDEDFLQTPLAAFMPREADAQPILHPMKRLSNVFDHVVSRIDKMESQLAMLQDLPSTSQLLEGSRGKGKPAQDLWHLIKLRKMVESNEEAIAKSVKILQDLLTDIYALKVSNETLRKDMDKLKDILEKMHPERMDTFLEDLRGQTQKISVLQKKVVSLQSKILTIPKAEDMVLWSSLHEAMFSPGTLTQGTSSLRFDDSELLQIVDQPPKTDHPQTTEYPEAVRRVPVSGVTERPRLPESAWHYEILEELQEEESAQAVLLAGAQGPGQPQVPKPGSAPEPEPGPEPGSAPEPGAEPGSAPEPGPGPEPGSAPEPGPGPTRRPQSKPTPAPGPVLGPSLTPGFPVAPGPALRPGATLAPEAVSGPAPAPGFQPTPPAGWRLPRGWSRASSWPSGVSGSLQLGPDPSGLLPAQSQAFRAPPPAMEFGSAWPCPLWSQSSHAQVHLLPAVSENQEEYLSHDMPAPQARTPRAEDPKAAPPKAPPSALQQLKTTATIAAAAAASYAKAATLAARQAEAATKAIKNAPATKLATIATSVAASGPLGVFADILGAGSSRGALASVSLAEDTKAEDLQGYSEVFYPPYSAASISPGRALSQAMLAAQNAVTTEDKKEAVRYSMGHIAQMPIRHDSLKEDFVQLSSSLQQHLTYLANLGASSKLGTTVDVLQEKIGNLQRSRMKEEELERIWGHQIEIIKDHHLMLDRAVEKLQTRLGDLKIVHAQIKNLEMHKVDKSVMEQELKEKADRSTLAGKASRADLETVAMELNEMIQSMLFRVVTHENDWKKAEEKLSKDLSTKLAHSDLDDLKKDVDEVWKIVRKLLIEGLRFDPDSAAGFRKKLFERVKCISCDRPVEMMTGPQLITIRKAHLLSRLRPASANSYEYLQRQRMREHQQLQQLQDLEDQDRSLDALGPQQDWGDGPGNDANLKFKSYDLSTFYPYGDPEVLDYDTAEVDILGVDGILYKGRMINQDGARPSTGVEKELAAVKVPHPPTRSLYDRERPSALFGAIYPRLHPRKGVCLATSGSQPPMPARPPSLPPLPLLPPLTPSQGDPQQVPRPARHTRPLRLESRAGTQPASPTVSK</sequence>
<evidence type="ECO:0000313" key="4">
    <source>
        <dbReference type="RefSeq" id="XP_053750026.1"/>
    </source>
</evidence>
<feature type="compositionally biased region" description="Polar residues" evidence="1">
    <location>
        <begin position="1129"/>
        <end position="1140"/>
    </location>
</feature>
<dbReference type="AlphaFoldDB" id="A0A9W2UU42"/>
<evidence type="ECO:0000259" key="2">
    <source>
        <dbReference type="Pfam" id="PF16043"/>
    </source>
</evidence>
<evidence type="ECO:0000313" key="7">
    <source>
        <dbReference type="RefSeq" id="XP_053750029.1"/>
    </source>
</evidence>
<dbReference type="PANTHER" id="PTHR47080:SF1">
    <property type="entry name" value="CHROMOSOME 16 OPEN READING FRAME 96"/>
    <property type="match status" value="1"/>
</dbReference>
<feature type="region of interest" description="Disordered" evidence="1">
    <location>
        <begin position="513"/>
        <end position="544"/>
    </location>
</feature>
<evidence type="ECO:0000313" key="5">
    <source>
        <dbReference type="RefSeq" id="XP_053750027.1"/>
    </source>
</evidence>
<dbReference type="PANTHER" id="PTHR47080">
    <property type="entry name" value="CHROMOSOME 16 OPEN READING FRAME 96"/>
    <property type="match status" value="1"/>
</dbReference>
<gene>
    <name evidence="4 5 6 7" type="primary">CUNH16orf96</name>
</gene>
<feature type="domain" description="DUF4795" evidence="2">
    <location>
        <begin position="759"/>
        <end position="931"/>
    </location>
</feature>
<dbReference type="Pfam" id="PF16043">
    <property type="entry name" value="DUF4795"/>
    <property type="match status" value="1"/>
</dbReference>
<proteinExistence type="predicted"/>
<dbReference type="RefSeq" id="XP_053750027.1">
    <property type="nucleotide sequence ID" value="XM_053894052.1"/>
</dbReference>
<keyword evidence="3" id="KW-1185">Reference proteome</keyword>